<evidence type="ECO:0000313" key="9">
    <source>
        <dbReference type="Proteomes" id="UP000504639"/>
    </source>
</evidence>
<dbReference type="InterPro" id="IPR003011">
    <property type="entry name" value="Cell_cycle_checkpoint_Rad1"/>
</dbReference>
<evidence type="ECO:0000256" key="8">
    <source>
        <dbReference type="ARBA" id="ARBA00068595"/>
    </source>
</evidence>
<dbReference type="GO" id="GO:0000077">
    <property type="term" value="P:DNA damage checkpoint signaling"/>
    <property type="evidence" value="ECO:0007669"/>
    <property type="project" value="InterPro"/>
</dbReference>
<accession>A0A6J3EDY9</accession>
<dbReference type="Pfam" id="PF02144">
    <property type="entry name" value="Rad1"/>
    <property type="match status" value="1"/>
</dbReference>
<evidence type="ECO:0000256" key="4">
    <source>
        <dbReference type="ARBA" id="ARBA00023204"/>
    </source>
</evidence>
<dbReference type="FunFam" id="3.70.10.10:FF:000004">
    <property type="entry name" value="Cell cycle checkpoint protein RAD1"/>
    <property type="match status" value="1"/>
</dbReference>
<dbReference type="PRINTS" id="PR01245">
    <property type="entry name" value="RAD1REC1"/>
</dbReference>
<dbReference type="PANTHER" id="PTHR10870">
    <property type="entry name" value="CELL CYCLE CHECKPOINT PROTEIN RAD1"/>
    <property type="match status" value="1"/>
</dbReference>
<evidence type="ECO:0000256" key="7">
    <source>
        <dbReference type="ARBA" id="ARBA00066204"/>
    </source>
</evidence>
<dbReference type="CTD" id="5810"/>
<dbReference type="GO" id="GO:0030896">
    <property type="term" value="C:checkpoint clamp complex"/>
    <property type="evidence" value="ECO:0007669"/>
    <property type="project" value="TreeGrafter"/>
</dbReference>
<evidence type="ECO:0000256" key="6">
    <source>
        <dbReference type="ARBA" id="ARBA00055414"/>
    </source>
</evidence>
<dbReference type="InterPro" id="IPR003021">
    <property type="entry name" value="Rad1_Rec1_Rad17"/>
</dbReference>
<dbReference type="InParanoid" id="A0A6J3EDY9"/>
<comment type="similarity">
    <text evidence="2">Belongs to the rad1 family.</text>
</comment>
<keyword evidence="9" id="KW-1185">Reference proteome</keyword>
<evidence type="ECO:0000256" key="1">
    <source>
        <dbReference type="ARBA" id="ARBA00004123"/>
    </source>
</evidence>
<dbReference type="CDD" id="cd00577">
    <property type="entry name" value="PCNA"/>
    <property type="match status" value="1"/>
</dbReference>
<dbReference type="Proteomes" id="UP000504639">
    <property type="component" value="Chromosome Z"/>
</dbReference>
<name>A0A6J3EDY9_AYTFU</name>
<dbReference type="InterPro" id="IPR046938">
    <property type="entry name" value="DNA_clamp_sf"/>
</dbReference>
<gene>
    <name evidence="10" type="primary">RAD1</name>
</gene>
<evidence type="ECO:0000256" key="5">
    <source>
        <dbReference type="ARBA" id="ARBA00023242"/>
    </source>
</evidence>
<organism evidence="9 10">
    <name type="scientific">Aythya fuligula</name>
    <name type="common">Tufted duck</name>
    <name type="synonym">Anas fuligula</name>
    <dbReference type="NCBI Taxonomy" id="219594"/>
    <lineage>
        <taxon>Eukaryota</taxon>
        <taxon>Metazoa</taxon>
        <taxon>Chordata</taxon>
        <taxon>Craniata</taxon>
        <taxon>Vertebrata</taxon>
        <taxon>Euteleostomi</taxon>
        <taxon>Archelosauria</taxon>
        <taxon>Archosauria</taxon>
        <taxon>Dinosauria</taxon>
        <taxon>Saurischia</taxon>
        <taxon>Theropoda</taxon>
        <taxon>Coelurosauria</taxon>
        <taxon>Aves</taxon>
        <taxon>Neognathae</taxon>
        <taxon>Galloanserae</taxon>
        <taxon>Anseriformes</taxon>
        <taxon>Anatidae</taxon>
        <taxon>Aythyinae</taxon>
        <taxon>Aythya</taxon>
    </lineage>
</organism>
<comment type="subcellular location">
    <subcellularLocation>
        <location evidence="1">Nucleus</location>
    </subcellularLocation>
</comment>
<protein>
    <recommendedName>
        <fullName evidence="8">Cell cycle checkpoint protein RAD1</fullName>
    </recommendedName>
</protein>
<evidence type="ECO:0000313" key="10">
    <source>
        <dbReference type="RefSeq" id="XP_032061946.1"/>
    </source>
</evidence>
<keyword evidence="4" id="KW-0234">DNA repair</keyword>
<dbReference type="SUPFAM" id="SSF55979">
    <property type="entry name" value="DNA clamp"/>
    <property type="match status" value="1"/>
</dbReference>
<comment type="function">
    <text evidence="6">Component of the 9-1-1 cell-cycle checkpoint response complex that plays a major role in DNA repair. The 9-1-1 complex is recruited to DNA lesion upon damage by the RAD17-replication factor C (RFC) clamp loader complex. Acts then as a sliding clamp platform on DNA for several proteins involved in long-patch base excision repair (LP-BER). The 9-1-1 complex stimulates DNA polymerase beta (POLB) activity by increasing its affinity for the 3'-OH end of the primer-template and stabilizes POLB to those sites where LP-BER proceeds; endonuclease FEN1 cleavage activity on substrates with double, nick, or gap flaps of distinct sequences and lengths; and DNA ligase I (LIG1) on long-patch base excision repair substrates. The 9-1-1 complex is necessary for the recruitment of RHNO1 to sites of double-stranded breaks (DSB) occurring during the S phase.</text>
</comment>
<dbReference type="Gene3D" id="3.70.10.10">
    <property type="match status" value="1"/>
</dbReference>
<keyword evidence="3" id="KW-0227">DNA damage</keyword>
<dbReference type="PANTHER" id="PTHR10870:SF0">
    <property type="entry name" value="CELL CYCLE CHECKPOINT PROTEIN RAD1"/>
    <property type="match status" value="1"/>
</dbReference>
<dbReference type="PRINTS" id="PR01246">
    <property type="entry name" value="RAD1REPAIR"/>
</dbReference>
<dbReference type="RefSeq" id="XP_032061946.1">
    <property type="nucleotide sequence ID" value="XM_032206055.1"/>
</dbReference>
<evidence type="ECO:0000256" key="2">
    <source>
        <dbReference type="ARBA" id="ARBA00010991"/>
    </source>
</evidence>
<comment type="subunit">
    <text evidence="7">Component of the toroidal 9-1-1 (RAD9-RAD1-HUS1) complex, composed of RAD9A, RAD1 and HUS1. The 9-1-1 complex associates with LIG1, POLB, FEN1, RAD17, HDAC1, RPA1 and RPA2. The 9-1-1 complex associates with the RAD17-RFC complex. RAD1 interacts with POLB, FEN1, HUS1, HUS1B, RAD9A and RAD9B. Interacts with DNAJC7. Interacts with RHNO1; interaction is direct.</text>
</comment>
<dbReference type="GeneID" id="116500802"/>
<dbReference type="AlphaFoldDB" id="A0A6J3EDY9"/>
<dbReference type="GO" id="GO:0006281">
    <property type="term" value="P:DNA repair"/>
    <property type="evidence" value="ECO:0007669"/>
    <property type="project" value="UniProtKB-KW"/>
</dbReference>
<proteinExistence type="inferred from homology"/>
<evidence type="ECO:0000256" key="3">
    <source>
        <dbReference type="ARBA" id="ARBA00022763"/>
    </source>
</evidence>
<dbReference type="KEGG" id="aful:116500802"/>
<reference evidence="10" key="1">
    <citation type="submission" date="2025-08" db="UniProtKB">
        <authorList>
            <consortium name="RefSeq"/>
        </authorList>
    </citation>
    <scope>IDENTIFICATION</scope>
    <source>
        <tissue evidence="10">Lung</tissue>
    </source>
</reference>
<keyword evidence="5" id="KW-0539">Nucleus</keyword>
<sequence length="281" mass="31222">MPLSTQPLGSGEPYVLTASLDNARNLSSLLRAVQFQDHATCFATANGLRVTVEDAKCIQANAFIQADIFQEFSVQEESVTFRINLAVLLDCLTIFGASSTPGTPTALKMCYRGYGYPLMLFLEEGGVVTVCRINTQEPEDLLDFDFCSTNVVNKIILQSEGLREAFAELDMTSEVLQITMSPDKPYFRLSTFGNAGSAHLDYPKDSDLVEAFHCNQTQTNRYKISLIKPSTKALALSCKVSIRTDNRGFLSLQYMIRNEDGQICFVEYYCCPDEDIAEAEL</sequence>